<feature type="domain" description="4Fe-4S ferredoxin-type" evidence="5">
    <location>
        <begin position="176"/>
        <end position="205"/>
    </location>
</feature>
<sequence>MPLNAKALGEALREDLTLHSTLCRRDAGAFQRAIQSGEPVVVACTQEQRLFADLGQQTEGALSPIRFVNIRETGGWSRDAGKASPKIAALLAAAHLPEPAPVPTVTFKSAGRLLIIGALDAAEQAAALVSDVLDVTLFTQGPGNAGGAQARRFPVLGGRITGLTGWLGAFELQWAADNPIDLDLCTRCNACVAACPENAIGLDYQIDMAACQSHRACVKVCQVAGAIDFTREAVAHQERFDLVLDLRPADATPTFLQHALPQGYFRGDGRDMGMLLRLRELVGEFEKPKFFAYKQKLCAHSRNETVGCNACVDICSAEAIASDKSRQQIKVNPNLCVGCGACTTVCPTGALTYAYPGATDQGLKFKTLLSTYAAAGGKDAVLLLHSQEGGQALVEELGRAAQLKLAHGVPAHVLPVALWHTASTGVDLWLSAVAFGAAQIVVLVTSEESPQYLEGLEAQMAVAQAILHGLGYAGTHLKLLRARNPMDLDAGLQALSQTRQTVPGTAARFAVAQEKRSTLEMALDHLIAQAPLPAAQRPEAIALPATGAPLGTITVDKDRCTLCLSCVSACPASALQDNPQLPQLRFIEQNCVQCGLCATTCPEDAIALQPRLLLTPERTQLRVLNEAKPWACVRCSKPFGTVKAIEAMLGKLSGHPMFQGEALERLKMCSDCRVIDLYSSQSETKVTDL</sequence>
<dbReference type="AlphaFoldDB" id="A0A240U7Y2"/>
<feature type="domain" description="4Fe-4S ferredoxin-type" evidence="5">
    <location>
        <begin position="551"/>
        <end position="580"/>
    </location>
</feature>
<dbReference type="InterPro" id="IPR017900">
    <property type="entry name" value="4Fe4S_Fe_S_CS"/>
</dbReference>
<evidence type="ECO:0000313" key="7">
    <source>
        <dbReference type="Proteomes" id="UP000194432"/>
    </source>
</evidence>
<gene>
    <name evidence="6" type="ORF">CBP34_04250</name>
</gene>
<evidence type="ECO:0000256" key="2">
    <source>
        <dbReference type="ARBA" id="ARBA00022723"/>
    </source>
</evidence>
<feature type="domain" description="4Fe-4S ferredoxin-type" evidence="5">
    <location>
        <begin position="582"/>
        <end position="611"/>
    </location>
</feature>
<keyword evidence="1" id="KW-0004">4Fe-4S</keyword>
<dbReference type="InterPro" id="IPR050572">
    <property type="entry name" value="Fe-S_Ferredoxin"/>
</dbReference>
<evidence type="ECO:0000256" key="4">
    <source>
        <dbReference type="ARBA" id="ARBA00023014"/>
    </source>
</evidence>
<dbReference type="GO" id="GO:0046872">
    <property type="term" value="F:metal ion binding"/>
    <property type="evidence" value="ECO:0007669"/>
    <property type="project" value="UniProtKB-KW"/>
</dbReference>
<proteinExistence type="predicted"/>
<dbReference type="PROSITE" id="PS00198">
    <property type="entry name" value="4FE4S_FER_1"/>
    <property type="match status" value="4"/>
</dbReference>
<evidence type="ECO:0000256" key="1">
    <source>
        <dbReference type="ARBA" id="ARBA00022485"/>
    </source>
</evidence>
<feature type="domain" description="4Fe-4S ferredoxin-type" evidence="5">
    <location>
        <begin position="327"/>
        <end position="356"/>
    </location>
</feature>
<dbReference type="InterPro" id="IPR017896">
    <property type="entry name" value="4Fe4S_Fe-S-bd"/>
</dbReference>
<keyword evidence="2" id="KW-0479">Metal-binding</keyword>
<dbReference type="PROSITE" id="PS51379">
    <property type="entry name" value="4FE4S_FER_2"/>
    <property type="match status" value="4"/>
</dbReference>
<keyword evidence="4" id="KW-0411">Iron-sulfur</keyword>
<dbReference type="EMBL" id="CP021361">
    <property type="protein sequence ID" value="ART53490.1"/>
    <property type="molecule type" value="Genomic_DNA"/>
</dbReference>
<dbReference type="RefSeq" id="WP_094099062.1">
    <property type="nucleotide sequence ID" value="NZ_CP021361.1"/>
</dbReference>
<keyword evidence="7" id="KW-1185">Reference proteome</keyword>
<name>A0A240U7Y2_9BURK</name>
<organism evidence="6 7">
    <name type="scientific">Acidovorax carolinensis</name>
    <dbReference type="NCBI Taxonomy" id="553814"/>
    <lineage>
        <taxon>Bacteria</taxon>
        <taxon>Pseudomonadati</taxon>
        <taxon>Pseudomonadota</taxon>
        <taxon>Betaproteobacteria</taxon>
        <taxon>Burkholderiales</taxon>
        <taxon>Comamonadaceae</taxon>
        <taxon>Acidovorax</taxon>
    </lineage>
</organism>
<evidence type="ECO:0000256" key="3">
    <source>
        <dbReference type="ARBA" id="ARBA00023004"/>
    </source>
</evidence>
<evidence type="ECO:0000313" key="6">
    <source>
        <dbReference type="EMBL" id="ART53490.1"/>
    </source>
</evidence>
<keyword evidence="3" id="KW-0408">Iron</keyword>
<dbReference type="GO" id="GO:0051539">
    <property type="term" value="F:4 iron, 4 sulfur cluster binding"/>
    <property type="evidence" value="ECO:0007669"/>
    <property type="project" value="UniProtKB-KW"/>
</dbReference>
<dbReference type="Pfam" id="PF00037">
    <property type="entry name" value="Fer4"/>
    <property type="match status" value="1"/>
</dbReference>
<accession>A0A240U7Y2</accession>
<dbReference type="Pfam" id="PF12838">
    <property type="entry name" value="Fer4_7"/>
    <property type="match status" value="1"/>
</dbReference>
<dbReference type="Pfam" id="PF13187">
    <property type="entry name" value="Fer4_9"/>
    <property type="match status" value="1"/>
</dbReference>
<reference evidence="6 7" key="1">
    <citation type="submission" date="2017-05" db="EMBL/GenBank/DDBJ databases">
        <title>Polyphasic characterization of four soil-derived phenanthrene-degrading Acidovorax strains and proposal of Acidovorax phenanthrenivorans sp. nov.</title>
        <authorList>
            <person name="Singleton D.R."/>
            <person name="Lee J."/>
            <person name="Dickey A.N."/>
            <person name="Stroud A."/>
            <person name="Scholl E.H."/>
            <person name="Wright F.A."/>
            <person name="Aitken M.D."/>
        </authorList>
    </citation>
    <scope>NUCLEOTIDE SEQUENCE [LARGE SCALE GENOMIC DNA]</scope>
    <source>
        <strain evidence="6">NA3</strain>
    </source>
</reference>
<dbReference type="Gene3D" id="3.30.70.20">
    <property type="match status" value="4"/>
</dbReference>
<evidence type="ECO:0000259" key="5">
    <source>
        <dbReference type="PROSITE" id="PS51379"/>
    </source>
</evidence>
<dbReference type="KEGG" id="acin:CBP34_04250"/>
<protein>
    <submittedName>
        <fullName evidence="6">4Fe-4S ferredoxin</fullName>
    </submittedName>
</protein>
<dbReference type="SUPFAM" id="SSF54862">
    <property type="entry name" value="4Fe-4S ferredoxins"/>
    <property type="match status" value="1"/>
</dbReference>
<dbReference type="PANTHER" id="PTHR43687">
    <property type="entry name" value="ADENYLYLSULFATE REDUCTASE, BETA SUBUNIT"/>
    <property type="match status" value="1"/>
</dbReference>
<dbReference type="PANTHER" id="PTHR43687:SF4">
    <property type="entry name" value="BLR5484 PROTEIN"/>
    <property type="match status" value="1"/>
</dbReference>
<dbReference type="Proteomes" id="UP000194432">
    <property type="component" value="Chromosome 1"/>
</dbReference>